<organism evidence="1 2">
    <name type="scientific">Candidatus Ruania gallistercoris</name>
    <dbReference type="NCBI Taxonomy" id="2838746"/>
    <lineage>
        <taxon>Bacteria</taxon>
        <taxon>Bacillati</taxon>
        <taxon>Actinomycetota</taxon>
        <taxon>Actinomycetes</taxon>
        <taxon>Micrococcales</taxon>
        <taxon>Ruaniaceae</taxon>
        <taxon>Ruania</taxon>
    </lineage>
</organism>
<dbReference type="SUPFAM" id="SSF53850">
    <property type="entry name" value="Periplasmic binding protein-like II"/>
    <property type="match status" value="1"/>
</dbReference>
<dbReference type="EMBL" id="DXBY01000310">
    <property type="protein sequence ID" value="HIZ37661.1"/>
    <property type="molecule type" value="Genomic_DNA"/>
</dbReference>
<gene>
    <name evidence="1" type="ORF">H9815_17940</name>
</gene>
<reference evidence="1" key="1">
    <citation type="journal article" date="2021" name="PeerJ">
        <title>Extensive microbial diversity within the chicken gut microbiome revealed by metagenomics and culture.</title>
        <authorList>
            <person name="Gilroy R."/>
            <person name="Ravi A."/>
            <person name="Getino M."/>
            <person name="Pursley I."/>
            <person name="Horton D.L."/>
            <person name="Alikhan N.F."/>
            <person name="Baker D."/>
            <person name="Gharbi K."/>
            <person name="Hall N."/>
            <person name="Watson M."/>
            <person name="Adriaenssens E.M."/>
            <person name="Foster-Nyarko E."/>
            <person name="Jarju S."/>
            <person name="Secka A."/>
            <person name="Antonio M."/>
            <person name="Oren A."/>
            <person name="Chaudhuri R.R."/>
            <person name="La Ragione R."/>
            <person name="Hildebrand F."/>
            <person name="Pallen M.J."/>
        </authorList>
    </citation>
    <scope>NUCLEOTIDE SEQUENCE</scope>
    <source>
        <strain evidence="1">ChiGjej4B4-7305</strain>
    </source>
</reference>
<evidence type="ECO:0000313" key="1">
    <source>
        <dbReference type="EMBL" id="HIZ37661.1"/>
    </source>
</evidence>
<dbReference type="InterPro" id="IPR006059">
    <property type="entry name" value="SBP"/>
</dbReference>
<evidence type="ECO:0000313" key="2">
    <source>
        <dbReference type="Proteomes" id="UP000824037"/>
    </source>
</evidence>
<name>A0A9D2EID0_9MICO</name>
<feature type="non-terminal residue" evidence="1">
    <location>
        <position position="1"/>
    </location>
</feature>
<accession>A0A9D2EID0</accession>
<dbReference type="AlphaFoldDB" id="A0A9D2EID0"/>
<reference evidence="1" key="2">
    <citation type="submission" date="2021-04" db="EMBL/GenBank/DDBJ databases">
        <authorList>
            <person name="Gilroy R."/>
        </authorList>
    </citation>
    <scope>NUCLEOTIDE SEQUENCE</scope>
    <source>
        <strain evidence="1">ChiGjej4B4-7305</strain>
    </source>
</reference>
<comment type="caution">
    <text evidence="1">The sequence shown here is derived from an EMBL/GenBank/DDBJ whole genome shotgun (WGS) entry which is preliminary data.</text>
</comment>
<dbReference type="Proteomes" id="UP000824037">
    <property type="component" value="Unassembled WGS sequence"/>
</dbReference>
<dbReference type="Gene3D" id="3.40.190.10">
    <property type="entry name" value="Periplasmic binding protein-like II"/>
    <property type="match status" value="2"/>
</dbReference>
<protein>
    <submittedName>
        <fullName evidence="1">Extracellular solute-binding protein</fullName>
    </submittedName>
</protein>
<proteinExistence type="predicted"/>
<dbReference type="Pfam" id="PF13416">
    <property type="entry name" value="SBP_bac_8"/>
    <property type="match status" value="1"/>
</dbReference>
<sequence>SRTPEQQLAAAMFLKFITETENTATFSQETGYMPVRTSAIEGETMAAVYEETPQFRTSVDQLQQKTRVQDWVRVFTPGGDQIITDGIEELVLGGASPEDVFPQVTTQLDRAFEDNVEPYL</sequence>